<keyword evidence="2" id="KW-0106">Calcium</keyword>
<organism evidence="5">
    <name type="scientific">Cladocopium goreaui</name>
    <dbReference type="NCBI Taxonomy" id="2562237"/>
    <lineage>
        <taxon>Eukaryota</taxon>
        <taxon>Sar</taxon>
        <taxon>Alveolata</taxon>
        <taxon>Dinophyceae</taxon>
        <taxon>Suessiales</taxon>
        <taxon>Symbiodiniaceae</taxon>
        <taxon>Cladocopium</taxon>
    </lineage>
</organism>
<reference evidence="5" key="1">
    <citation type="submission" date="2022-10" db="EMBL/GenBank/DDBJ databases">
        <authorList>
            <person name="Chen Y."/>
            <person name="Dougan E. K."/>
            <person name="Chan C."/>
            <person name="Rhodes N."/>
            <person name="Thang M."/>
        </authorList>
    </citation>
    <scope>NUCLEOTIDE SEQUENCE</scope>
</reference>
<accession>A0A9P1D417</accession>
<evidence type="ECO:0000313" key="8">
    <source>
        <dbReference type="Proteomes" id="UP001152797"/>
    </source>
</evidence>
<evidence type="ECO:0000259" key="4">
    <source>
        <dbReference type="PROSITE" id="PS50004"/>
    </source>
</evidence>
<dbReference type="GO" id="GO:0016020">
    <property type="term" value="C:membrane"/>
    <property type="evidence" value="ECO:0007669"/>
    <property type="project" value="TreeGrafter"/>
</dbReference>
<dbReference type="PANTHER" id="PTHR45911">
    <property type="entry name" value="C2 DOMAIN-CONTAINING PROTEIN"/>
    <property type="match status" value="1"/>
</dbReference>
<dbReference type="OrthoDB" id="264603at2759"/>
<evidence type="ECO:0000313" key="7">
    <source>
        <dbReference type="EMBL" id="CAL4791294.1"/>
    </source>
</evidence>
<gene>
    <name evidence="5" type="ORF">C1SCF055_LOCUS29800</name>
</gene>
<dbReference type="Proteomes" id="UP001152797">
    <property type="component" value="Unassembled WGS sequence"/>
</dbReference>
<protein>
    <submittedName>
        <fullName evidence="7">Vesicle-associated membrane protein-associated protein A</fullName>
    </submittedName>
</protein>
<dbReference type="PANTHER" id="PTHR45911:SF4">
    <property type="entry name" value="MULTIPLE C2 AND TRANSMEMBRANE DOMAIN-CONTAINING PROTEIN"/>
    <property type="match status" value="1"/>
</dbReference>
<dbReference type="CDD" id="cd00030">
    <property type="entry name" value="C2"/>
    <property type="match status" value="1"/>
</dbReference>
<comment type="caution">
    <text evidence="5">The sequence shown here is derived from an EMBL/GenBank/DDBJ whole genome shotgun (WGS) entry which is preliminary data.</text>
</comment>
<dbReference type="EMBL" id="CAMXCT030003344">
    <property type="protein sequence ID" value="CAL4791294.1"/>
    <property type="molecule type" value="Genomic_DNA"/>
</dbReference>
<evidence type="ECO:0000313" key="5">
    <source>
        <dbReference type="EMBL" id="CAI4003982.1"/>
    </source>
</evidence>
<sequence>MTTCPETVWSLAAQRTAPPVLQNLHEHSNKGTRPAAPSVLPTANGASAATKKSANDKPKLHVRVECAHDLRNMDFGAFFGNKSDPYVVVRFGAEEKKTPVIDDNLDPVWHEGREFTFTIPEEPPTLIELEVFNSNTFVDDTLGKTSIAFSTIPATGQWLHRRDPLVGKSMVTPAQGELEYEVMLDAKASSGRHGPAARGSTARAVGPGMPAPPPEDMEPGAYKVTMSTAVYRTSTKCTDRDVVAHVEQGQQVQVEEVMNCLSEERVRGLISEPRGWIPLMDTRDGFRWVQQIVRQKYLVDNSWLKSPCGGLAYRFSKEVKNKDERPGEQGGAPWSSVVVGEDQGDGWLKVADGRLLPMNIQGVPVLKALDDGRGVDRTTAQAEDELDRLYRELNRRMEGVKG</sequence>
<dbReference type="SUPFAM" id="SSF49562">
    <property type="entry name" value="C2 domain (Calcium/lipid-binding domain, CaLB)"/>
    <property type="match status" value="1"/>
</dbReference>
<dbReference type="SMART" id="SM00239">
    <property type="entry name" value="C2"/>
    <property type="match status" value="1"/>
</dbReference>
<keyword evidence="8" id="KW-1185">Reference proteome</keyword>
<evidence type="ECO:0000313" key="6">
    <source>
        <dbReference type="EMBL" id="CAL1157357.1"/>
    </source>
</evidence>
<feature type="domain" description="C2" evidence="4">
    <location>
        <begin position="41"/>
        <end position="163"/>
    </location>
</feature>
<dbReference type="PROSITE" id="PS50004">
    <property type="entry name" value="C2"/>
    <property type="match status" value="1"/>
</dbReference>
<feature type="region of interest" description="Disordered" evidence="3">
    <location>
        <begin position="24"/>
        <end position="57"/>
    </location>
</feature>
<name>A0A9P1D417_9DINO</name>
<feature type="region of interest" description="Disordered" evidence="3">
    <location>
        <begin position="190"/>
        <end position="219"/>
    </location>
</feature>
<reference evidence="6" key="2">
    <citation type="submission" date="2024-04" db="EMBL/GenBank/DDBJ databases">
        <authorList>
            <person name="Chen Y."/>
            <person name="Shah S."/>
            <person name="Dougan E. K."/>
            <person name="Thang M."/>
            <person name="Chan C."/>
        </authorList>
    </citation>
    <scope>NUCLEOTIDE SEQUENCE [LARGE SCALE GENOMIC DNA]</scope>
</reference>
<dbReference type="EMBL" id="CAMXCT010003344">
    <property type="protein sequence ID" value="CAI4003982.1"/>
    <property type="molecule type" value="Genomic_DNA"/>
</dbReference>
<dbReference type="Pfam" id="PF00168">
    <property type="entry name" value="C2"/>
    <property type="match status" value="1"/>
</dbReference>
<evidence type="ECO:0000256" key="2">
    <source>
        <dbReference type="ARBA" id="ARBA00022837"/>
    </source>
</evidence>
<keyword evidence="1" id="KW-0479">Metal-binding</keyword>
<dbReference type="AlphaFoldDB" id="A0A9P1D417"/>
<proteinExistence type="predicted"/>
<dbReference type="EMBL" id="CAMXCT020003344">
    <property type="protein sequence ID" value="CAL1157357.1"/>
    <property type="molecule type" value="Genomic_DNA"/>
</dbReference>
<dbReference type="Gene3D" id="2.60.40.150">
    <property type="entry name" value="C2 domain"/>
    <property type="match status" value="1"/>
</dbReference>
<dbReference type="InterPro" id="IPR035892">
    <property type="entry name" value="C2_domain_sf"/>
</dbReference>
<evidence type="ECO:0000256" key="3">
    <source>
        <dbReference type="SAM" id="MobiDB-lite"/>
    </source>
</evidence>
<evidence type="ECO:0000256" key="1">
    <source>
        <dbReference type="ARBA" id="ARBA00022723"/>
    </source>
</evidence>
<dbReference type="GO" id="GO:0005509">
    <property type="term" value="F:calcium ion binding"/>
    <property type="evidence" value="ECO:0007669"/>
    <property type="project" value="TreeGrafter"/>
</dbReference>
<dbReference type="InterPro" id="IPR000008">
    <property type="entry name" value="C2_dom"/>
</dbReference>